<comment type="function">
    <text evidence="2 7">Hydrolysis of 6-phosphogluconolactone to 6-phosphogluconate.</text>
</comment>
<dbReference type="EMBL" id="JAMBEP010000001">
    <property type="protein sequence ID" value="MCL1633803.1"/>
    <property type="molecule type" value="Genomic_DNA"/>
</dbReference>
<evidence type="ECO:0000256" key="7">
    <source>
        <dbReference type="RuleBase" id="RU365095"/>
    </source>
</evidence>
<accession>A0ABT0MGL7</accession>
<feature type="domain" description="Glucosamine/galactosamine-6-phosphate isomerase" evidence="8">
    <location>
        <begin position="26"/>
        <end position="235"/>
    </location>
</feature>
<dbReference type="Pfam" id="PF01182">
    <property type="entry name" value="Glucosamine_iso"/>
    <property type="match status" value="1"/>
</dbReference>
<dbReference type="NCBIfam" id="TIGR01198">
    <property type="entry name" value="pgl"/>
    <property type="match status" value="1"/>
</dbReference>
<keyword evidence="7 9" id="KW-0378">Hydrolase</keyword>
<evidence type="ECO:0000313" key="10">
    <source>
        <dbReference type="Proteomes" id="UP001431217"/>
    </source>
</evidence>
<dbReference type="EC" id="3.1.1.31" evidence="5 7"/>
<evidence type="ECO:0000256" key="1">
    <source>
        <dbReference type="ARBA" id="ARBA00000832"/>
    </source>
</evidence>
<comment type="caution">
    <text evidence="9">The sequence shown here is derived from an EMBL/GenBank/DDBJ whole genome shotgun (WGS) entry which is preliminary data.</text>
</comment>
<evidence type="ECO:0000313" key="9">
    <source>
        <dbReference type="EMBL" id="MCL1633803.1"/>
    </source>
</evidence>
<sequence>MPNEIRPPLTDDDSASPTRVKFHAYPDADAWASACAGALAAIVRRDLERNGHARLLLSGGTTPAPVYRALSKTPLHWNKVDIALVDERWLQPDDADSNARLVRDTLLQNHAKAAHFEPMTRVGRTLEEAVATANAHARRQASAAVLGMGEDGHTASLFPGARDLARALASHSDYVSFDASGCPGAGAWPLRITLTPQGLSKARERMLLVRGESKRKLLDRVPDSDDIGRMPVRAAFTTPGAALQIHWCP</sequence>
<comment type="catalytic activity">
    <reaction evidence="1 7">
        <text>6-phospho-D-glucono-1,5-lactone + H2O = 6-phospho-D-gluconate + H(+)</text>
        <dbReference type="Rhea" id="RHEA:12556"/>
        <dbReference type="ChEBI" id="CHEBI:15377"/>
        <dbReference type="ChEBI" id="CHEBI:15378"/>
        <dbReference type="ChEBI" id="CHEBI:57955"/>
        <dbReference type="ChEBI" id="CHEBI:58759"/>
        <dbReference type="EC" id="3.1.1.31"/>
    </reaction>
</comment>
<evidence type="ECO:0000256" key="3">
    <source>
        <dbReference type="ARBA" id="ARBA00004961"/>
    </source>
</evidence>
<dbReference type="PANTHER" id="PTHR11054:SF0">
    <property type="entry name" value="6-PHOSPHOGLUCONOLACTONASE"/>
    <property type="match status" value="1"/>
</dbReference>
<dbReference type="InterPro" id="IPR006148">
    <property type="entry name" value="Glc/Gal-6P_isomerase"/>
</dbReference>
<dbReference type="Gene3D" id="3.40.50.1360">
    <property type="match status" value="1"/>
</dbReference>
<evidence type="ECO:0000256" key="4">
    <source>
        <dbReference type="ARBA" id="ARBA00010662"/>
    </source>
</evidence>
<comment type="similarity">
    <text evidence="4 7">Belongs to the glucosamine/galactosamine-6-phosphate isomerase family. 6-phosphogluconolactonase subfamily.</text>
</comment>
<evidence type="ECO:0000256" key="2">
    <source>
        <dbReference type="ARBA" id="ARBA00002681"/>
    </source>
</evidence>
<comment type="pathway">
    <text evidence="3 7">Carbohydrate degradation; pentose phosphate pathway; D-ribulose 5-phosphate from D-glucose 6-phosphate (oxidative stage): step 2/3.</text>
</comment>
<organism evidence="9 10">
    <name type="scientific">Luteimonas galliterrae</name>
    <dbReference type="NCBI Taxonomy" id="2940486"/>
    <lineage>
        <taxon>Bacteria</taxon>
        <taxon>Pseudomonadati</taxon>
        <taxon>Pseudomonadota</taxon>
        <taxon>Gammaproteobacteria</taxon>
        <taxon>Lysobacterales</taxon>
        <taxon>Lysobacteraceae</taxon>
        <taxon>Luteimonas</taxon>
    </lineage>
</organism>
<name>A0ABT0MGL7_9GAMM</name>
<evidence type="ECO:0000256" key="6">
    <source>
        <dbReference type="ARBA" id="ARBA00020337"/>
    </source>
</evidence>
<dbReference type="Proteomes" id="UP001431217">
    <property type="component" value="Unassembled WGS sequence"/>
</dbReference>
<dbReference type="SUPFAM" id="SSF100950">
    <property type="entry name" value="NagB/RpiA/CoA transferase-like"/>
    <property type="match status" value="1"/>
</dbReference>
<dbReference type="RefSeq" id="WP_249471477.1">
    <property type="nucleotide sequence ID" value="NZ_JAMBEP010000001.1"/>
</dbReference>
<dbReference type="GO" id="GO:0017057">
    <property type="term" value="F:6-phosphogluconolactonase activity"/>
    <property type="evidence" value="ECO:0007669"/>
    <property type="project" value="UniProtKB-EC"/>
</dbReference>
<dbReference type="InterPro" id="IPR037171">
    <property type="entry name" value="NagB/RpiA_transferase-like"/>
</dbReference>
<dbReference type="InterPro" id="IPR039104">
    <property type="entry name" value="6PGL"/>
</dbReference>
<gene>
    <name evidence="7 9" type="primary">pgl</name>
    <name evidence="9" type="ORF">M2650_03970</name>
</gene>
<reference evidence="9 10" key="1">
    <citation type="submission" date="2022-05" db="EMBL/GenBank/DDBJ databases">
        <title>Luteimonas sp. SX5, whole genome shotgun sequencing project.</title>
        <authorList>
            <person name="Zhao G."/>
            <person name="Shen L."/>
        </authorList>
    </citation>
    <scope>NUCLEOTIDE SEQUENCE [LARGE SCALE GENOMIC DNA]</scope>
    <source>
        <strain evidence="9 10">SX5</strain>
    </source>
</reference>
<dbReference type="CDD" id="cd01400">
    <property type="entry name" value="6PGL"/>
    <property type="match status" value="1"/>
</dbReference>
<dbReference type="InterPro" id="IPR005900">
    <property type="entry name" value="6-phosphogluconolactonase_DevB"/>
</dbReference>
<dbReference type="PANTHER" id="PTHR11054">
    <property type="entry name" value="6-PHOSPHOGLUCONOLACTONASE"/>
    <property type="match status" value="1"/>
</dbReference>
<proteinExistence type="inferred from homology"/>
<evidence type="ECO:0000256" key="5">
    <source>
        <dbReference type="ARBA" id="ARBA00013198"/>
    </source>
</evidence>
<keyword evidence="10" id="KW-1185">Reference proteome</keyword>
<evidence type="ECO:0000259" key="8">
    <source>
        <dbReference type="Pfam" id="PF01182"/>
    </source>
</evidence>
<protein>
    <recommendedName>
        <fullName evidence="6 7">6-phosphogluconolactonase</fullName>
        <shortName evidence="7">6PGL</shortName>
        <ecNumber evidence="5 7">3.1.1.31</ecNumber>
    </recommendedName>
</protein>